<name>A0A3S0ZXT5_ELYCH</name>
<protein>
    <recommendedName>
        <fullName evidence="10">Cadherin domain-containing protein</fullName>
    </recommendedName>
</protein>
<evidence type="ECO:0000313" key="11">
    <source>
        <dbReference type="EMBL" id="RUS88653.1"/>
    </source>
</evidence>
<keyword evidence="6 9" id="KW-0472">Membrane</keyword>
<dbReference type="InterPro" id="IPR020894">
    <property type="entry name" value="Cadherin_CS"/>
</dbReference>
<dbReference type="GO" id="GO:0005886">
    <property type="term" value="C:plasma membrane"/>
    <property type="evidence" value="ECO:0007669"/>
    <property type="project" value="UniProtKB-SubCell"/>
</dbReference>
<evidence type="ECO:0000256" key="7">
    <source>
        <dbReference type="PROSITE-ProRule" id="PRU00043"/>
    </source>
</evidence>
<dbReference type="OrthoDB" id="6110751at2759"/>
<dbReference type="AlphaFoldDB" id="A0A3S0ZXT5"/>
<dbReference type="EMBL" id="RQTK01000077">
    <property type="protein sequence ID" value="RUS88653.1"/>
    <property type="molecule type" value="Genomic_DNA"/>
</dbReference>
<dbReference type="PANTHER" id="PTHR24026">
    <property type="entry name" value="FAT ATYPICAL CADHERIN-RELATED"/>
    <property type="match status" value="1"/>
</dbReference>
<comment type="subcellular location">
    <subcellularLocation>
        <location evidence="1">Membrane</location>
    </subcellularLocation>
</comment>
<dbReference type="InterPro" id="IPR002126">
    <property type="entry name" value="Cadherin-like_dom"/>
</dbReference>
<evidence type="ECO:0000256" key="5">
    <source>
        <dbReference type="ARBA" id="ARBA00022989"/>
    </source>
</evidence>
<evidence type="ECO:0000256" key="6">
    <source>
        <dbReference type="ARBA" id="ARBA00023136"/>
    </source>
</evidence>
<dbReference type="Gene3D" id="2.60.40.60">
    <property type="entry name" value="Cadherins"/>
    <property type="match status" value="2"/>
</dbReference>
<feature type="compositionally biased region" description="Basic and acidic residues" evidence="8">
    <location>
        <begin position="361"/>
        <end position="380"/>
    </location>
</feature>
<keyword evidence="4 7" id="KW-0106">Calcium</keyword>
<keyword evidence="2 9" id="KW-0812">Transmembrane</keyword>
<comment type="caution">
    <text evidence="11">The sequence shown here is derived from an EMBL/GenBank/DDBJ whole genome shotgun (WGS) entry which is preliminary data.</text>
</comment>
<feature type="region of interest" description="Disordered" evidence="8">
    <location>
        <begin position="359"/>
        <end position="409"/>
    </location>
</feature>
<reference evidence="11 12" key="1">
    <citation type="submission" date="2019-01" db="EMBL/GenBank/DDBJ databases">
        <title>A draft genome assembly of the solar-powered sea slug Elysia chlorotica.</title>
        <authorList>
            <person name="Cai H."/>
            <person name="Li Q."/>
            <person name="Fang X."/>
            <person name="Li J."/>
            <person name="Curtis N.E."/>
            <person name="Altenburger A."/>
            <person name="Shibata T."/>
            <person name="Feng M."/>
            <person name="Maeda T."/>
            <person name="Schwartz J.A."/>
            <person name="Shigenobu S."/>
            <person name="Lundholm N."/>
            <person name="Nishiyama T."/>
            <person name="Yang H."/>
            <person name="Hasebe M."/>
            <person name="Li S."/>
            <person name="Pierce S.K."/>
            <person name="Wang J."/>
        </authorList>
    </citation>
    <scope>NUCLEOTIDE SEQUENCE [LARGE SCALE GENOMIC DNA]</scope>
    <source>
        <strain evidence="11">EC2010</strain>
        <tissue evidence="11">Whole organism of an adult</tissue>
    </source>
</reference>
<dbReference type="GO" id="GO:0007156">
    <property type="term" value="P:homophilic cell adhesion via plasma membrane adhesion molecules"/>
    <property type="evidence" value="ECO:0007669"/>
    <property type="project" value="InterPro"/>
</dbReference>
<feature type="domain" description="Cadherin" evidence="10">
    <location>
        <begin position="165"/>
        <end position="238"/>
    </location>
</feature>
<dbReference type="PANTHER" id="PTHR24026:SF126">
    <property type="entry name" value="PROTOCADHERIN FAT 4"/>
    <property type="match status" value="1"/>
</dbReference>
<dbReference type="STRING" id="188477.A0A3S0ZXT5"/>
<evidence type="ECO:0000259" key="10">
    <source>
        <dbReference type="PROSITE" id="PS50268"/>
    </source>
</evidence>
<dbReference type="PRINTS" id="PR00205">
    <property type="entry name" value="CADHERIN"/>
</dbReference>
<gene>
    <name evidence="11" type="ORF">EGW08_003612</name>
</gene>
<keyword evidence="3" id="KW-0677">Repeat</keyword>
<evidence type="ECO:0000313" key="12">
    <source>
        <dbReference type="Proteomes" id="UP000271974"/>
    </source>
</evidence>
<sequence length="581" mass="63840">MFCGDRMTASVTAFDRYNSAVGPFTLDLTIDPHNEAPVVTNLDTTVSYREKPGSGYTVLDLATVDSTVFDSLNIHMWSDSPAGMELYRLSGTKLQTKLNPKYVREDIRSVTLKFLLDDGFCTSPTYSLTVEVEDFNERPRIYTTEPFLEAYEGEINVPHNIEIIDEEQAGGFTYALSRSNDVFDIDVTSGNITTKPGVSVDLDSQIDRHPRLGGNVPAGDEANVLLRVYDANDNPPYFAQATYSMAADECSVPGSILGQVEGKDDDSVYNQNNFFYFGGGGTGFVVMTTGEVPCIAQATSTTPPTVVTTARRDPKTEEGVYMMAVLCATLGVTWVALTAILVLRACCCPVYHAKSAGSHLVRSEKSNADPEKAANSDAKSDSTSCQPSRRVSFEVPPETQMEEKTQKEGTEFPFSPLFRNRKQSNPFVVWKRRVMAYYRKHVQNTKDNTEAQPKIDFPNGFDPSKRKSTLPDVETISMTLEERDGTHLLPAERNGKVRASLTTPTSKANTNGRLGGIQYIGIDRRGSNVSANVKQNMISIKHVGTERRAPMWFNVVLPSHDGGATGASGRAMVYQSSGSRF</sequence>
<dbReference type="SUPFAM" id="SSF49313">
    <property type="entry name" value="Cadherin-like"/>
    <property type="match status" value="1"/>
</dbReference>
<evidence type="ECO:0000256" key="1">
    <source>
        <dbReference type="ARBA" id="ARBA00004370"/>
    </source>
</evidence>
<organism evidence="11 12">
    <name type="scientific">Elysia chlorotica</name>
    <name type="common">Eastern emerald elysia</name>
    <name type="synonym">Sea slug</name>
    <dbReference type="NCBI Taxonomy" id="188477"/>
    <lineage>
        <taxon>Eukaryota</taxon>
        <taxon>Metazoa</taxon>
        <taxon>Spiralia</taxon>
        <taxon>Lophotrochozoa</taxon>
        <taxon>Mollusca</taxon>
        <taxon>Gastropoda</taxon>
        <taxon>Heterobranchia</taxon>
        <taxon>Euthyneura</taxon>
        <taxon>Panpulmonata</taxon>
        <taxon>Sacoglossa</taxon>
        <taxon>Placobranchoidea</taxon>
        <taxon>Plakobranchidae</taxon>
        <taxon>Elysia</taxon>
    </lineage>
</organism>
<dbReference type="CDD" id="cd11304">
    <property type="entry name" value="Cadherin_repeat"/>
    <property type="match status" value="1"/>
</dbReference>
<evidence type="ECO:0000256" key="4">
    <source>
        <dbReference type="ARBA" id="ARBA00022837"/>
    </source>
</evidence>
<dbReference type="Proteomes" id="UP000271974">
    <property type="component" value="Unassembled WGS sequence"/>
</dbReference>
<keyword evidence="5 9" id="KW-1133">Transmembrane helix</keyword>
<keyword evidence="12" id="KW-1185">Reference proteome</keyword>
<evidence type="ECO:0000256" key="3">
    <source>
        <dbReference type="ARBA" id="ARBA00022737"/>
    </source>
</evidence>
<dbReference type="InterPro" id="IPR015919">
    <property type="entry name" value="Cadherin-like_sf"/>
</dbReference>
<proteinExistence type="predicted"/>
<dbReference type="PROSITE" id="PS50268">
    <property type="entry name" value="CADHERIN_2"/>
    <property type="match status" value="1"/>
</dbReference>
<accession>A0A3S0ZXT5</accession>
<evidence type="ECO:0000256" key="2">
    <source>
        <dbReference type="ARBA" id="ARBA00022692"/>
    </source>
</evidence>
<feature type="transmembrane region" description="Helical" evidence="9">
    <location>
        <begin position="320"/>
        <end position="343"/>
    </location>
</feature>
<evidence type="ECO:0000256" key="9">
    <source>
        <dbReference type="SAM" id="Phobius"/>
    </source>
</evidence>
<feature type="region of interest" description="Disordered" evidence="8">
    <location>
        <begin position="450"/>
        <end position="469"/>
    </location>
</feature>
<evidence type="ECO:0000256" key="8">
    <source>
        <dbReference type="SAM" id="MobiDB-lite"/>
    </source>
</evidence>
<dbReference type="PROSITE" id="PS00232">
    <property type="entry name" value="CADHERIN_1"/>
    <property type="match status" value="1"/>
</dbReference>
<dbReference type="GO" id="GO:0005509">
    <property type="term" value="F:calcium ion binding"/>
    <property type="evidence" value="ECO:0007669"/>
    <property type="project" value="UniProtKB-UniRule"/>
</dbReference>